<feature type="transmembrane region" description="Helical" evidence="7">
    <location>
        <begin position="128"/>
        <end position="145"/>
    </location>
</feature>
<feature type="region of interest" description="Disordered" evidence="6">
    <location>
        <begin position="1"/>
        <end position="25"/>
    </location>
</feature>
<dbReference type="PANTHER" id="PTHR21016">
    <property type="entry name" value="BETA-AMYLOID BINDING PROTEIN-RELATED"/>
    <property type="match status" value="1"/>
</dbReference>
<dbReference type="EMBL" id="CP111014">
    <property type="protein sequence ID" value="WAQ98289.1"/>
    <property type="molecule type" value="Genomic_DNA"/>
</dbReference>
<feature type="compositionally biased region" description="Polar residues" evidence="6">
    <location>
        <begin position="547"/>
        <end position="564"/>
    </location>
</feature>
<evidence type="ECO:0000256" key="7">
    <source>
        <dbReference type="SAM" id="Phobius"/>
    </source>
</evidence>
<dbReference type="Pfam" id="PF05154">
    <property type="entry name" value="TM2"/>
    <property type="match status" value="5"/>
</dbReference>
<feature type="domain" description="TM2" evidence="8">
    <location>
        <begin position="252"/>
        <end position="298"/>
    </location>
</feature>
<protein>
    <submittedName>
        <fullName evidence="9">TM2D1-like protein</fullName>
    </submittedName>
</protein>
<dbReference type="PANTHER" id="PTHR21016:SF25">
    <property type="entry name" value="TM2 DOMAIN-CONTAINING PROTEIN DDB_G0277895-RELATED"/>
    <property type="match status" value="1"/>
</dbReference>
<feature type="domain" description="TM2" evidence="8">
    <location>
        <begin position="75"/>
        <end position="107"/>
    </location>
</feature>
<accession>A0ABY7DLQ7</accession>
<feature type="region of interest" description="Disordered" evidence="6">
    <location>
        <begin position="467"/>
        <end position="618"/>
    </location>
</feature>
<feature type="transmembrane region" description="Helical" evidence="7">
    <location>
        <begin position="254"/>
        <end position="274"/>
    </location>
</feature>
<keyword evidence="10" id="KW-1185">Reference proteome</keyword>
<name>A0ABY7DLQ7_MYAAR</name>
<dbReference type="Proteomes" id="UP001164746">
    <property type="component" value="Chromosome 3"/>
</dbReference>
<organism evidence="9 10">
    <name type="scientific">Mya arenaria</name>
    <name type="common">Soft-shell clam</name>
    <dbReference type="NCBI Taxonomy" id="6604"/>
    <lineage>
        <taxon>Eukaryota</taxon>
        <taxon>Metazoa</taxon>
        <taxon>Spiralia</taxon>
        <taxon>Lophotrochozoa</taxon>
        <taxon>Mollusca</taxon>
        <taxon>Bivalvia</taxon>
        <taxon>Autobranchia</taxon>
        <taxon>Heteroconchia</taxon>
        <taxon>Euheterodonta</taxon>
        <taxon>Imparidentia</taxon>
        <taxon>Neoheterodontei</taxon>
        <taxon>Myida</taxon>
        <taxon>Myoidea</taxon>
        <taxon>Myidae</taxon>
        <taxon>Mya</taxon>
    </lineage>
</organism>
<feature type="transmembrane region" description="Helical" evidence="7">
    <location>
        <begin position="320"/>
        <end position="337"/>
    </location>
</feature>
<feature type="transmembrane region" description="Helical" evidence="7">
    <location>
        <begin position="343"/>
        <end position="362"/>
    </location>
</feature>
<feature type="transmembrane region" description="Helical" evidence="7">
    <location>
        <begin position="280"/>
        <end position="299"/>
    </location>
</feature>
<evidence type="ECO:0000256" key="5">
    <source>
        <dbReference type="ARBA" id="ARBA00023136"/>
    </source>
</evidence>
<comment type="similarity">
    <text evidence="2">Belongs to the TM2 family.</text>
</comment>
<keyword evidence="4 7" id="KW-1133">Transmembrane helix</keyword>
<feature type="compositionally biased region" description="Polar residues" evidence="6">
    <location>
        <begin position="9"/>
        <end position="18"/>
    </location>
</feature>
<feature type="transmembrane region" description="Helical" evidence="7">
    <location>
        <begin position="214"/>
        <end position="233"/>
    </location>
</feature>
<reference evidence="9" key="1">
    <citation type="submission" date="2022-11" db="EMBL/GenBank/DDBJ databases">
        <title>Centuries of genome instability and evolution in soft-shell clam transmissible cancer (bioRxiv).</title>
        <authorList>
            <person name="Hart S.F.M."/>
            <person name="Yonemitsu M.A."/>
            <person name="Giersch R.M."/>
            <person name="Beal B.F."/>
            <person name="Arriagada G."/>
            <person name="Davis B.W."/>
            <person name="Ostrander E.A."/>
            <person name="Goff S.P."/>
            <person name="Metzger M.J."/>
        </authorList>
    </citation>
    <scope>NUCLEOTIDE SEQUENCE</scope>
    <source>
        <strain evidence="9">MELC-2E11</strain>
        <tissue evidence="9">Siphon/mantle</tissue>
    </source>
</reference>
<feature type="compositionally biased region" description="Low complexity" evidence="6">
    <location>
        <begin position="585"/>
        <end position="610"/>
    </location>
</feature>
<evidence type="ECO:0000256" key="6">
    <source>
        <dbReference type="SAM" id="MobiDB-lite"/>
    </source>
</evidence>
<feature type="transmembrane region" description="Helical" evidence="7">
    <location>
        <begin position="88"/>
        <end position="107"/>
    </location>
</feature>
<evidence type="ECO:0000256" key="2">
    <source>
        <dbReference type="ARBA" id="ARBA00008284"/>
    </source>
</evidence>
<gene>
    <name evidence="9" type="ORF">MAR_022662</name>
</gene>
<feature type="transmembrane region" description="Helical" evidence="7">
    <location>
        <begin position="151"/>
        <end position="168"/>
    </location>
</feature>
<evidence type="ECO:0000256" key="4">
    <source>
        <dbReference type="ARBA" id="ARBA00022989"/>
    </source>
</evidence>
<evidence type="ECO:0000313" key="9">
    <source>
        <dbReference type="EMBL" id="WAQ98289.1"/>
    </source>
</evidence>
<dbReference type="InterPro" id="IPR050932">
    <property type="entry name" value="TM2D1-3-like"/>
</dbReference>
<evidence type="ECO:0000256" key="3">
    <source>
        <dbReference type="ARBA" id="ARBA00022692"/>
    </source>
</evidence>
<evidence type="ECO:0000259" key="8">
    <source>
        <dbReference type="Pfam" id="PF05154"/>
    </source>
</evidence>
<feature type="transmembrane region" description="Helical" evidence="7">
    <location>
        <begin position="189"/>
        <end position="208"/>
    </location>
</feature>
<sequence length="631" mass="71387">MAREVTDRIQPQGNSIRSNDGRKGASGSVHIGNPVRIVWGPPLLPGPETLGDLVRVHAWITGSRVSVRPGPDEVAGGHHFFLGNRNLGILYACTLGVFTVGWIVDLIRMRSLVEDHNEHREEKSLATAYVLGLSPLGIFGAYHYYLGNVQLGLIYTFTCGIFGIGWLMDLFRMPKLVRKAGLDKKSVGTAYIMAMPPFGLFGAHHYYLGNYGLGITYTLTLGIFSIGWIVDMFRMKALVKASNDPTSDYGTTKVTAYILCVSPLGIFGAHHFYLKRYLNGGFYVGTLGLFGIGWLFDMLRLPVLYERYADEDKHKYLDEAYVFWFPFGIFGMHHFYLGNKKWGILYACTFGCLLIGWIIDGIRMPLLLKKFNKYVEDPDMNNFRTCRPSCKCSVYNCKRCCMDLFECCSCFASFSLPRSESQKQERDVEVNGRTQNKDDFDVIREMYPDEDPECFAMNQNETNNQTEAQISSVRDSSDVYPDNQEVQTTPAYDNGAHPGDAGYQEEQLPISDGHGYHADAGENYNDYPVDQNYEQNHGTEYAYGENYGQNENYTGDETVDQNGYPSHDASYQDYQNDSDHNAANDQQYYGDQHHNQQQQQQQYNYGDNQQSGEVRNPDDVTVNVQTDNVAL</sequence>
<evidence type="ECO:0000313" key="10">
    <source>
        <dbReference type="Proteomes" id="UP001164746"/>
    </source>
</evidence>
<comment type="subcellular location">
    <subcellularLocation>
        <location evidence="1">Membrane</location>
        <topology evidence="1">Multi-pass membrane protein</topology>
    </subcellularLocation>
</comment>
<proteinExistence type="inferred from homology"/>
<feature type="domain" description="TM2" evidence="8">
    <location>
        <begin position="320"/>
        <end position="362"/>
    </location>
</feature>
<feature type="domain" description="TM2" evidence="8">
    <location>
        <begin position="122"/>
        <end position="171"/>
    </location>
</feature>
<keyword evidence="5 7" id="KW-0472">Membrane</keyword>
<feature type="domain" description="TM2" evidence="8">
    <location>
        <begin position="184"/>
        <end position="233"/>
    </location>
</feature>
<dbReference type="InterPro" id="IPR007829">
    <property type="entry name" value="TM2"/>
</dbReference>
<evidence type="ECO:0000256" key="1">
    <source>
        <dbReference type="ARBA" id="ARBA00004141"/>
    </source>
</evidence>
<keyword evidence="3 7" id="KW-0812">Transmembrane</keyword>